<gene>
    <name evidence="2" type="ORF">HNR40_003684</name>
</gene>
<accession>A0A7W8A2F4</accession>
<keyword evidence="3" id="KW-1185">Reference proteome</keyword>
<name>A0A7W8A2F4_9ACTN</name>
<sequence>MITITWILLALAALNAALGVHSVIIDRAPSWAFWLNKRRHSRLGGWASLLMAAFVALLVIVQNAELSHEVTISLLAVKFMALMGAIALWLVEAGRQRA</sequence>
<dbReference type="EMBL" id="JACHIN010000004">
    <property type="protein sequence ID" value="MBB5078209.1"/>
    <property type="molecule type" value="Genomic_DNA"/>
</dbReference>
<evidence type="ECO:0000256" key="1">
    <source>
        <dbReference type="SAM" id="Phobius"/>
    </source>
</evidence>
<keyword evidence="1" id="KW-0472">Membrane</keyword>
<proteinExistence type="predicted"/>
<reference evidence="2 3" key="1">
    <citation type="submission" date="2020-08" db="EMBL/GenBank/DDBJ databases">
        <title>Genomic Encyclopedia of Type Strains, Phase IV (KMG-IV): sequencing the most valuable type-strain genomes for metagenomic binning, comparative biology and taxonomic classification.</title>
        <authorList>
            <person name="Goeker M."/>
        </authorList>
    </citation>
    <scope>NUCLEOTIDE SEQUENCE [LARGE SCALE GENOMIC DNA]</scope>
    <source>
        <strain evidence="2 3">DSM 45385</strain>
    </source>
</reference>
<keyword evidence="1" id="KW-0812">Transmembrane</keyword>
<evidence type="ECO:0000313" key="2">
    <source>
        <dbReference type="EMBL" id="MBB5078209.1"/>
    </source>
</evidence>
<protein>
    <submittedName>
        <fullName evidence="2">Uncharacterized protein</fullName>
    </submittedName>
</protein>
<feature type="transmembrane region" description="Helical" evidence="1">
    <location>
        <begin position="43"/>
        <end position="61"/>
    </location>
</feature>
<comment type="caution">
    <text evidence="2">The sequence shown here is derived from an EMBL/GenBank/DDBJ whole genome shotgun (WGS) entry which is preliminary data.</text>
</comment>
<evidence type="ECO:0000313" key="3">
    <source>
        <dbReference type="Proteomes" id="UP000568380"/>
    </source>
</evidence>
<dbReference type="AlphaFoldDB" id="A0A7W8A2F4"/>
<dbReference type="RefSeq" id="WP_184962695.1">
    <property type="nucleotide sequence ID" value="NZ_JACHIN010000004.1"/>
</dbReference>
<feature type="transmembrane region" description="Helical" evidence="1">
    <location>
        <begin position="73"/>
        <end position="91"/>
    </location>
</feature>
<organism evidence="2 3">
    <name type="scientific">Nonomuraea endophytica</name>
    <dbReference type="NCBI Taxonomy" id="714136"/>
    <lineage>
        <taxon>Bacteria</taxon>
        <taxon>Bacillati</taxon>
        <taxon>Actinomycetota</taxon>
        <taxon>Actinomycetes</taxon>
        <taxon>Streptosporangiales</taxon>
        <taxon>Streptosporangiaceae</taxon>
        <taxon>Nonomuraea</taxon>
    </lineage>
</organism>
<dbReference type="Proteomes" id="UP000568380">
    <property type="component" value="Unassembled WGS sequence"/>
</dbReference>
<keyword evidence="1" id="KW-1133">Transmembrane helix</keyword>